<evidence type="ECO:0008006" key="3">
    <source>
        <dbReference type="Google" id="ProtNLM"/>
    </source>
</evidence>
<gene>
    <name evidence="1" type="ORF">J1N35_041284</name>
</gene>
<dbReference type="InterPro" id="IPR036691">
    <property type="entry name" value="Endo/exonu/phosph_ase_sf"/>
</dbReference>
<dbReference type="Gene3D" id="3.60.10.10">
    <property type="entry name" value="Endonuclease/exonuclease/phosphatase"/>
    <property type="match status" value="1"/>
</dbReference>
<evidence type="ECO:0000313" key="2">
    <source>
        <dbReference type="Proteomes" id="UP000828251"/>
    </source>
</evidence>
<dbReference type="AlphaFoldDB" id="A0A9D3UFF9"/>
<dbReference type="PANTHER" id="PTHR35218:SF9">
    <property type="entry name" value="ENDONUCLEASE_EXONUCLEASE_PHOSPHATASE DOMAIN-CONTAINING PROTEIN"/>
    <property type="match status" value="1"/>
</dbReference>
<reference evidence="1 2" key="1">
    <citation type="journal article" date="2021" name="Plant Biotechnol. J.">
        <title>Multi-omics assisted identification of the key and species-specific regulatory components of drought-tolerant mechanisms in Gossypium stocksii.</title>
        <authorList>
            <person name="Yu D."/>
            <person name="Ke L."/>
            <person name="Zhang D."/>
            <person name="Wu Y."/>
            <person name="Sun Y."/>
            <person name="Mei J."/>
            <person name="Sun J."/>
            <person name="Sun Y."/>
        </authorList>
    </citation>
    <scope>NUCLEOTIDE SEQUENCE [LARGE SCALE GENOMIC DNA]</scope>
    <source>
        <strain evidence="2">cv. E1</strain>
        <tissue evidence="1">Leaf</tissue>
    </source>
</reference>
<dbReference type="PANTHER" id="PTHR35218">
    <property type="entry name" value="RNASE H DOMAIN-CONTAINING PROTEIN"/>
    <property type="match status" value="1"/>
</dbReference>
<accession>A0A9D3UFF9</accession>
<sequence length="333" mass="36930">MGLLIGKASFAQNQAPKAGVSIKAICQTGLMMGRTSVASLTMSKQAELDKQEKPNNVSIGQQFKSLCLKAVCSDVINFHNSMDDTDPSVGGNFHSLASDHVKEGFSNLINNQEQHLVHFNPTFEGSSAINVAVKKGVLEDKNHSAIVFKHSSMLESGSKISRGNGCASDKFLRVFREYRNLHKPDIISLLEPRISGFKADTIIIGWKSSVDLKVVVNHPQFILVRIYSKLHSHPIFVAFVYGSPDKLKRKFLWKDLSHTVPRGFVLWMAIGDFNDILSLEDKKGGHVKGRRCKFFGEFMDNAFSHDLGFQGAPFTWHQGALSERLDRAVGNEA</sequence>
<protein>
    <recommendedName>
        <fullName evidence="3">Endonuclease/exonuclease/phosphatase domain-containing protein</fullName>
    </recommendedName>
</protein>
<comment type="caution">
    <text evidence="1">The sequence shown here is derived from an EMBL/GenBank/DDBJ whole genome shotgun (WGS) entry which is preliminary data.</text>
</comment>
<evidence type="ECO:0000313" key="1">
    <source>
        <dbReference type="EMBL" id="KAH1039541.1"/>
    </source>
</evidence>
<name>A0A9D3UFF9_9ROSI</name>
<dbReference type="OrthoDB" id="1750912at2759"/>
<dbReference type="SUPFAM" id="SSF56219">
    <property type="entry name" value="DNase I-like"/>
    <property type="match status" value="1"/>
</dbReference>
<dbReference type="Proteomes" id="UP000828251">
    <property type="component" value="Unassembled WGS sequence"/>
</dbReference>
<keyword evidence="2" id="KW-1185">Reference proteome</keyword>
<organism evidence="1 2">
    <name type="scientific">Gossypium stocksii</name>
    <dbReference type="NCBI Taxonomy" id="47602"/>
    <lineage>
        <taxon>Eukaryota</taxon>
        <taxon>Viridiplantae</taxon>
        <taxon>Streptophyta</taxon>
        <taxon>Embryophyta</taxon>
        <taxon>Tracheophyta</taxon>
        <taxon>Spermatophyta</taxon>
        <taxon>Magnoliopsida</taxon>
        <taxon>eudicotyledons</taxon>
        <taxon>Gunneridae</taxon>
        <taxon>Pentapetalae</taxon>
        <taxon>rosids</taxon>
        <taxon>malvids</taxon>
        <taxon>Malvales</taxon>
        <taxon>Malvaceae</taxon>
        <taxon>Malvoideae</taxon>
        <taxon>Gossypium</taxon>
    </lineage>
</organism>
<dbReference type="EMBL" id="JAIQCV010000012">
    <property type="protein sequence ID" value="KAH1039541.1"/>
    <property type="molecule type" value="Genomic_DNA"/>
</dbReference>
<proteinExistence type="predicted"/>